<dbReference type="PROSITE" id="PS51473">
    <property type="entry name" value="GNK2"/>
    <property type="match status" value="2"/>
</dbReference>
<keyword evidence="3" id="KW-0808">Transferase</keyword>
<evidence type="ECO:0000313" key="17">
    <source>
        <dbReference type="Proteomes" id="UP001459277"/>
    </source>
</evidence>
<evidence type="ECO:0000256" key="2">
    <source>
        <dbReference type="ARBA" id="ARBA00022527"/>
    </source>
</evidence>
<comment type="subcellular location">
    <subcellularLocation>
        <location evidence="1">Membrane</location>
        <topology evidence="1">Single-pass membrane protein</topology>
    </subcellularLocation>
</comment>
<dbReference type="EMBL" id="JAZDWU010000002">
    <property type="protein sequence ID" value="KAL0012412.1"/>
    <property type="molecule type" value="Genomic_DNA"/>
</dbReference>
<evidence type="ECO:0000256" key="9">
    <source>
        <dbReference type="ARBA" id="ARBA00022840"/>
    </source>
</evidence>
<reference evidence="16 17" key="1">
    <citation type="submission" date="2024-01" db="EMBL/GenBank/DDBJ databases">
        <title>A telomere-to-telomere, gap-free genome of sweet tea (Lithocarpus litseifolius).</title>
        <authorList>
            <person name="Zhou J."/>
        </authorList>
    </citation>
    <scope>NUCLEOTIDE SEQUENCE [LARGE SCALE GENOMIC DNA]</scope>
    <source>
        <strain evidence="16">Zhou-2022a</strain>
        <tissue evidence="16">Leaf</tissue>
    </source>
</reference>
<dbReference type="InterPro" id="IPR038408">
    <property type="entry name" value="GNK2_sf"/>
</dbReference>
<keyword evidence="8" id="KW-0418">Kinase</keyword>
<dbReference type="FunFam" id="3.30.200.20:FF:000924">
    <property type="entry name" value="Uncharacterized protein"/>
    <property type="match status" value="1"/>
</dbReference>
<protein>
    <submittedName>
        <fullName evidence="16">Uncharacterized protein</fullName>
    </submittedName>
</protein>
<evidence type="ECO:0000313" key="16">
    <source>
        <dbReference type="EMBL" id="KAL0012412.1"/>
    </source>
</evidence>
<name>A0AAW2DNU4_9ROSI</name>
<dbReference type="GO" id="GO:0004674">
    <property type="term" value="F:protein serine/threonine kinase activity"/>
    <property type="evidence" value="ECO:0007669"/>
    <property type="project" value="UniProtKB-KW"/>
</dbReference>
<dbReference type="InterPro" id="IPR001245">
    <property type="entry name" value="Ser-Thr/Tyr_kinase_cat_dom"/>
</dbReference>
<feature type="domain" description="Gnk2-homologous" evidence="15">
    <location>
        <begin position="1"/>
        <end position="40"/>
    </location>
</feature>
<keyword evidence="11" id="KW-0472">Membrane</keyword>
<evidence type="ECO:0000256" key="13">
    <source>
        <dbReference type="ARBA" id="ARBA00023180"/>
    </source>
</evidence>
<comment type="caution">
    <text evidence="16">The sequence shown here is derived from an EMBL/GenBank/DDBJ whole genome shotgun (WGS) entry which is preliminary data.</text>
</comment>
<gene>
    <name evidence="16" type="ORF">SO802_007520</name>
</gene>
<dbReference type="PANTHER" id="PTHR27002">
    <property type="entry name" value="RECEPTOR-LIKE SERINE/THREONINE-PROTEIN KINASE SD1-8"/>
    <property type="match status" value="1"/>
</dbReference>
<dbReference type="PANTHER" id="PTHR27002:SF1073">
    <property type="entry name" value="CYSTEINE-RICH RECEPTOR-LIKE PROTEIN KINASE 29"/>
    <property type="match status" value="1"/>
</dbReference>
<feature type="domain" description="Gnk2-homologous" evidence="15">
    <location>
        <begin position="46"/>
        <end position="151"/>
    </location>
</feature>
<dbReference type="SMART" id="SM00220">
    <property type="entry name" value="S_TKc"/>
    <property type="match status" value="1"/>
</dbReference>
<dbReference type="Pfam" id="PF07714">
    <property type="entry name" value="PK_Tyr_Ser-Thr"/>
    <property type="match status" value="1"/>
</dbReference>
<evidence type="ECO:0000256" key="11">
    <source>
        <dbReference type="ARBA" id="ARBA00023136"/>
    </source>
</evidence>
<dbReference type="InterPro" id="IPR000719">
    <property type="entry name" value="Prot_kinase_dom"/>
</dbReference>
<accession>A0AAW2DNU4</accession>
<dbReference type="SUPFAM" id="SSF56112">
    <property type="entry name" value="Protein kinase-like (PK-like)"/>
    <property type="match status" value="1"/>
</dbReference>
<dbReference type="CDD" id="cd14066">
    <property type="entry name" value="STKc_IRAK"/>
    <property type="match status" value="1"/>
</dbReference>
<dbReference type="AlphaFoldDB" id="A0AAW2DNU4"/>
<evidence type="ECO:0000259" key="14">
    <source>
        <dbReference type="PROSITE" id="PS50011"/>
    </source>
</evidence>
<sequence>MICLDCLKNASNFLPQRCPNRKEAIGWYDYCMIRFSDRSIFGIMEINPSMFMWNTDSVSDQDGYKRRLETLFESMRSEAASGDSFKFAARISFAPDLGKLYVLLQCTPDLSEKNCSDCLTSVYGNVPPVVGSQGGRTYAPSCNYRFETYSFFNEAYATSSLPPFLASSPPPLPPPPPVPITGFRVSIIDNLDNSVPEAVDRVHDLFVLRILNSTWTTDHAKWVGAFHKNKVYRKNFLLSSRGPDWISTTLKVMLQIARIIQLDEVELYFGEDDACSSVEYYSPRNEVDALNSILLLLDISVSSGMCMQMNVLQELREAIIDVEGAGRGAIARENLNVGDIAVEIPVSTVISKELIRESNMTFSRLVKLLEDIMDGSRILIFMNTKEGCDQGMLSNGQQIAVKRLSRNSQQGDPVFKNEVLLVAKLQHRNLVRLLGFCLEGNERLLIYEFVPNRSLDYYIFCENINWERRYKIIRDIARGLLYLHEDSRLWIIHRDLKASNILLDAEMNPKISDFGMARIFELDQTEGNKNRIVGTYGYMAPEYAMIGQFSTKSDVFCFGVLILEVLSGQKITHFHDGENTEYLLSYAWKNWREETTSNLIDPTLRDSPTTEMMRCIKIGLLCVQENASDRPSMTSVVPMLNGNLDPIPTPKQPASFMQSNVISSTLVQHDISSSVTNNEASISELCPR</sequence>
<dbReference type="FunFam" id="1.10.510.10:FF:000129">
    <property type="entry name" value="cysteine-rich receptor-like protein kinase 10"/>
    <property type="match status" value="1"/>
</dbReference>
<dbReference type="Gene3D" id="1.10.510.10">
    <property type="entry name" value="Transferase(Phosphotransferase) domain 1"/>
    <property type="match status" value="1"/>
</dbReference>
<feature type="domain" description="Protein kinase" evidence="14">
    <location>
        <begin position="366"/>
        <end position="640"/>
    </location>
</feature>
<proteinExistence type="predicted"/>
<dbReference type="Gene3D" id="3.30.200.20">
    <property type="entry name" value="Phosphorylase Kinase, domain 1"/>
    <property type="match status" value="1"/>
</dbReference>
<keyword evidence="17" id="KW-1185">Reference proteome</keyword>
<dbReference type="Proteomes" id="UP001459277">
    <property type="component" value="Unassembled WGS sequence"/>
</dbReference>
<dbReference type="Pfam" id="PF01657">
    <property type="entry name" value="Stress-antifung"/>
    <property type="match status" value="2"/>
</dbReference>
<dbReference type="InterPro" id="IPR011009">
    <property type="entry name" value="Kinase-like_dom_sf"/>
</dbReference>
<dbReference type="PROSITE" id="PS50011">
    <property type="entry name" value="PROTEIN_KINASE_DOM"/>
    <property type="match status" value="1"/>
</dbReference>
<dbReference type="GO" id="GO:0006950">
    <property type="term" value="P:response to stress"/>
    <property type="evidence" value="ECO:0007669"/>
    <property type="project" value="UniProtKB-ARBA"/>
</dbReference>
<keyword evidence="6" id="KW-0677">Repeat</keyword>
<evidence type="ECO:0000256" key="5">
    <source>
        <dbReference type="ARBA" id="ARBA00022729"/>
    </source>
</evidence>
<keyword evidence="10" id="KW-1133">Transmembrane helix</keyword>
<evidence type="ECO:0000256" key="12">
    <source>
        <dbReference type="ARBA" id="ARBA00023170"/>
    </source>
</evidence>
<keyword evidence="12" id="KW-0675">Receptor</keyword>
<keyword evidence="7" id="KW-0547">Nucleotide-binding</keyword>
<organism evidence="16 17">
    <name type="scientific">Lithocarpus litseifolius</name>
    <dbReference type="NCBI Taxonomy" id="425828"/>
    <lineage>
        <taxon>Eukaryota</taxon>
        <taxon>Viridiplantae</taxon>
        <taxon>Streptophyta</taxon>
        <taxon>Embryophyta</taxon>
        <taxon>Tracheophyta</taxon>
        <taxon>Spermatophyta</taxon>
        <taxon>Magnoliopsida</taxon>
        <taxon>eudicotyledons</taxon>
        <taxon>Gunneridae</taxon>
        <taxon>Pentapetalae</taxon>
        <taxon>rosids</taxon>
        <taxon>fabids</taxon>
        <taxon>Fagales</taxon>
        <taxon>Fagaceae</taxon>
        <taxon>Lithocarpus</taxon>
    </lineage>
</organism>
<evidence type="ECO:0000259" key="15">
    <source>
        <dbReference type="PROSITE" id="PS51473"/>
    </source>
</evidence>
<evidence type="ECO:0000256" key="1">
    <source>
        <dbReference type="ARBA" id="ARBA00004167"/>
    </source>
</evidence>
<dbReference type="Gene3D" id="3.30.430.20">
    <property type="entry name" value="Gnk2 domain, C-X8-C-X2-C motif"/>
    <property type="match status" value="2"/>
</dbReference>
<dbReference type="PROSITE" id="PS00108">
    <property type="entry name" value="PROTEIN_KINASE_ST"/>
    <property type="match status" value="1"/>
</dbReference>
<dbReference type="InterPro" id="IPR002902">
    <property type="entry name" value="GNK2"/>
</dbReference>
<dbReference type="InterPro" id="IPR008271">
    <property type="entry name" value="Ser/Thr_kinase_AS"/>
</dbReference>
<keyword evidence="4" id="KW-0812">Transmembrane</keyword>
<dbReference type="GO" id="GO:0005886">
    <property type="term" value="C:plasma membrane"/>
    <property type="evidence" value="ECO:0007669"/>
    <property type="project" value="TreeGrafter"/>
</dbReference>
<evidence type="ECO:0000256" key="7">
    <source>
        <dbReference type="ARBA" id="ARBA00022741"/>
    </source>
</evidence>
<dbReference type="GO" id="GO:0005524">
    <property type="term" value="F:ATP binding"/>
    <property type="evidence" value="ECO:0007669"/>
    <property type="project" value="UniProtKB-KW"/>
</dbReference>
<evidence type="ECO:0000256" key="10">
    <source>
        <dbReference type="ARBA" id="ARBA00022989"/>
    </source>
</evidence>
<evidence type="ECO:0000256" key="8">
    <source>
        <dbReference type="ARBA" id="ARBA00022777"/>
    </source>
</evidence>
<keyword evidence="9" id="KW-0067">ATP-binding</keyword>
<keyword evidence="5" id="KW-0732">Signal</keyword>
<dbReference type="CDD" id="cd23509">
    <property type="entry name" value="Gnk2-like"/>
    <property type="match status" value="2"/>
</dbReference>
<keyword evidence="13" id="KW-0325">Glycoprotein</keyword>
<keyword evidence="2" id="KW-0723">Serine/threonine-protein kinase</keyword>
<evidence type="ECO:0000256" key="4">
    <source>
        <dbReference type="ARBA" id="ARBA00022692"/>
    </source>
</evidence>
<evidence type="ECO:0000256" key="3">
    <source>
        <dbReference type="ARBA" id="ARBA00022679"/>
    </source>
</evidence>
<evidence type="ECO:0000256" key="6">
    <source>
        <dbReference type="ARBA" id="ARBA00022737"/>
    </source>
</evidence>